<gene>
    <name evidence="1" type="ORF">PECUL_23A029943</name>
</gene>
<sequence>MAAKAALRMLLKESICILQRLRHHFQQFWQRLQDKYLLPVTQPPKSDPSAQIPRNPCDRHVALGPVAARIKRQGPHCRRQRLAVHNHLLKRGTHKVGRRAPS</sequence>
<reference evidence="1" key="1">
    <citation type="submission" date="2022-03" db="EMBL/GenBank/DDBJ databases">
        <authorList>
            <person name="Alioto T."/>
            <person name="Alioto T."/>
            <person name="Gomez Garrido J."/>
        </authorList>
    </citation>
    <scope>NUCLEOTIDE SEQUENCE</scope>
</reference>
<accession>A0AAD1WR98</accession>
<keyword evidence="2" id="KW-1185">Reference proteome</keyword>
<dbReference type="Proteomes" id="UP001295444">
    <property type="component" value="Chromosome 11"/>
</dbReference>
<dbReference type="EMBL" id="OW240922">
    <property type="protein sequence ID" value="CAH2322770.1"/>
    <property type="molecule type" value="Genomic_DNA"/>
</dbReference>
<protein>
    <submittedName>
        <fullName evidence="1">Uncharacterized protein</fullName>
    </submittedName>
</protein>
<name>A0AAD1WR98_PELCU</name>
<evidence type="ECO:0000313" key="1">
    <source>
        <dbReference type="EMBL" id="CAH2322770.1"/>
    </source>
</evidence>
<proteinExistence type="predicted"/>
<dbReference type="AlphaFoldDB" id="A0AAD1WR98"/>
<organism evidence="1 2">
    <name type="scientific">Pelobates cultripes</name>
    <name type="common">Western spadefoot toad</name>
    <dbReference type="NCBI Taxonomy" id="61616"/>
    <lineage>
        <taxon>Eukaryota</taxon>
        <taxon>Metazoa</taxon>
        <taxon>Chordata</taxon>
        <taxon>Craniata</taxon>
        <taxon>Vertebrata</taxon>
        <taxon>Euteleostomi</taxon>
        <taxon>Amphibia</taxon>
        <taxon>Batrachia</taxon>
        <taxon>Anura</taxon>
        <taxon>Pelobatoidea</taxon>
        <taxon>Pelobatidae</taxon>
        <taxon>Pelobates</taxon>
    </lineage>
</organism>
<evidence type="ECO:0000313" key="2">
    <source>
        <dbReference type="Proteomes" id="UP001295444"/>
    </source>
</evidence>